<dbReference type="GO" id="GO:0006449">
    <property type="term" value="P:regulation of translational termination"/>
    <property type="evidence" value="ECO:0007669"/>
    <property type="project" value="TreeGrafter"/>
</dbReference>
<dbReference type="InterPro" id="IPR039558">
    <property type="entry name" value="TPA1/OFD1_N"/>
</dbReference>
<dbReference type="Pfam" id="PF13661">
    <property type="entry name" value="2OG-FeII_Oxy_4"/>
    <property type="match status" value="1"/>
</dbReference>
<dbReference type="PANTHER" id="PTHR12117">
    <property type="entry name" value="HISTONE ACETYLTRANSFERASE COMPLEX"/>
    <property type="match status" value="1"/>
</dbReference>
<evidence type="ECO:0000256" key="6">
    <source>
        <dbReference type="ARBA" id="ARBA00023004"/>
    </source>
</evidence>
<dbReference type="Gene3D" id="2.60.120.620">
    <property type="entry name" value="q2cbj1_9rhob like domain"/>
    <property type="match status" value="1"/>
</dbReference>
<name>A0A5B8CJH5_SPHSA</name>
<reference evidence="8 9" key="1">
    <citation type="submission" date="2019-06" db="EMBL/GenBank/DDBJ databases">
        <title>Genome organization and adaptive potential of archetypical organophosphate degarding Sphingobium fuliginis ATCC 27551.</title>
        <authorList>
            <person name="Sarwar A."/>
            <person name="Parthasarathy S."/>
            <person name="Singh C."/>
            <person name="Siddavattam D."/>
        </authorList>
    </citation>
    <scope>NUCLEOTIDE SEQUENCE [LARGE SCALE GENOMIC DNA]</scope>
    <source>
        <strain evidence="8 9">ATCC 27551</strain>
    </source>
</reference>
<gene>
    <name evidence="8" type="ORF">FIL70_14865</name>
</gene>
<keyword evidence="3" id="KW-0847">Vitamin C</keyword>
<dbReference type="KEGG" id="sufl:FIL70_14865"/>
<accession>A0A5B8CJH5</accession>
<evidence type="ECO:0000256" key="1">
    <source>
        <dbReference type="ARBA" id="ARBA00001961"/>
    </source>
</evidence>
<comment type="cofactor">
    <cofactor evidence="1">
        <name>L-ascorbate</name>
        <dbReference type="ChEBI" id="CHEBI:38290"/>
    </cofactor>
</comment>
<proteinExistence type="predicted"/>
<dbReference type="InterPro" id="IPR005123">
    <property type="entry name" value="Oxoglu/Fe-dep_dioxygenase_dom"/>
</dbReference>
<evidence type="ECO:0000259" key="7">
    <source>
        <dbReference type="PROSITE" id="PS51471"/>
    </source>
</evidence>
<feature type="domain" description="Fe2OG dioxygenase" evidence="7">
    <location>
        <begin position="144"/>
        <end position="242"/>
    </location>
</feature>
<dbReference type="InterPro" id="IPR006620">
    <property type="entry name" value="Pro_4_hyd_alph"/>
</dbReference>
<organism evidence="8 9">
    <name type="scientific">Sphingobium fuliginis ATCC 27551</name>
    <dbReference type="NCBI Taxonomy" id="1208342"/>
    <lineage>
        <taxon>Bacteria</taxon>
        <taxon>Pseudomonadati</taxon>
        <taxon>Pseudomonadota</taxon>
        <taxon>Alphaproteobacteria</taxon>
        <taxon>Sphingomonadales</taxon>
        <taxon>Sphingomonadaceae</taxon>
        <taxon>Sphingobium</taxon>
    </lineage>
</organism>
<dbReference type="GO" id="GO:0031543">
    <property type="term" value="F:peptidyl-proline dioxygenase activity"/>
    <property type="evidence" value="ECO:0007669"/>
    <property type="project" value="TreeGrafter"/>
</dbReference>
<keyword evidence="4" id="KW-0223">Dioxygenase</keyword>
<dbReference type="EMBL" id="CP041016">
    <property type="protein sequence ID" value="QDC38317.1"/>
    <property type="molecule type" value="Genomic_DNA"/>
</dbReference>
<dbReference type="SMART" id="SM00702">
    <property type="entry name" value="P4Hc"/>
    <property type="match status" value="1"/>
</dbReference>
<keyword evidence="5" id="KW-0560">Oxidoreductase</keyword>
<evidence type="ECO:0000256" key="2">
    <source>
        <dbReference type="ARBA" id="ARBA00022723"/>
    </source>
</evidence>
<dbReference type="InterPro" id="IPR051842">
    <property type="entry name" value="uS12_prolyl_hydroxylase"/>
</dbReference>
<evidence type="ECO:0000313" key="9">
    <source>
        <dbReference type="Proteomes" id="UP000311469"/>
    </source>
</evidence>
<evidence type="ECO:0000256" key="3">
    <source>
        <dbReference type="ARBA" id="ARBA00022896"/>
    </source>
</evidence>
<protein>
    <submittedName>
        <fullName evidence="8">Proline hydroxylase</fullName>
    </submittedName>
</protein>
<keyword evidence="6" id="KW-0408">Iron</keyword>
<keyword evidence="2" id="KW-0479">Metal-binding</keyword>
<dbReference type="GO" id="GO:0005506">
    <property type="term" value="F:iron ion binding"/>
    <property type="evidence" value="ECO:0007669"/>
    <property type="project" value="InterPro"/>
</dbReference>
<evidence type="ECO:0000313" key="8">
    <source>
        <dbReference type="EMBL" id="QDC38317.1"/>
    </source>
</evidence>
<dbReference type="GO" id="GO:0005737">
    <property type="term" value="C:cytoplasm"/>
    <property type="evidence" value="ECO:0007669"/>
    <property type="project" value="TreeGrafter"/>
</dbReference>
<dbReference type="AlphaFoldDB" id="A0A5B8CJH5"/>
<evidence type="ECO:0000256" key="5">
    <source>
        <dbReference type="ARBA" id="ARBA00023002"/>
    </source>
</evidence>
<sequence>MERPSFPMFKLNPDLDEAILREHFACEGRVQIADFLEAPQALALRASLSERSDWRHVINGESQVFEIAADRFDALPDETRKTLEQAMFAKASHGFQFQFDTIRVPDEKSKRQAASEHLAAFATFMSSQEVLEFIAAITGEKGIGFADAQATRYRPGDFLTRHDDAVAGKNRRLAYILGLTPGWRPDWGGLLLFHGAGENVTDIFVPHFNGLSLFAIGQPHSVSHVAPFAGAERLSVTGWLRTGRQPD</sequence>
<dbReference type="PROSITE" id="PS51471">
    <property type="entry name" value="FE2OG_OXY"/>
    <property type="match status" value="1"/>
</dbReference>
<dbReference type="GO" id="GO:0031418">
    <property type="term" value="F:L-ascorbic acid binding"/>
    <property type="evidence" value="ECO:0007669"/>
    <property type="project" value="UniProtKB-KW"/>
</dbReference>
<dbReference type="Proteomes" id="UP000311469">
    <property type="component" value="Chromosome cSF1"/>
</dbReference>
<dbReference type="PANTHER" id="PTHR12117:SF0">
    <property type="entry name" value="PROLYL 3-HYDROXYLASE OGFOD1"/>
    <property type="match status" value="1"/>
</dbReference>
<evidence type="ECO:0000256" key="4">
    <source>
        <dbReference type="ARBA" id="ARBA00022964"/>
    </source>
</evidence>